<accession>A0A151JEB0</accession>
<keyword evidence="1" id="KW-1133">Transmembrane helix</keyword>
<dbReference type="Proteomes" id="UP000075349">
    <property type="component" value="Unassembled WGS sequence"/>
</dbReference>
<keyword evidence="1" id="KW-0812">Transmembrane</keyword>
<name>A0A151JEB0_9VIBR</name>
<dbReference type="AlphaFoldDB" id="A0A151JEB0"/>
<sequence>MKTNSCLKFSIQKLAFVFGVKASRRPGFALTAERGAIDPFLSRDDFQRPVGNVVVSLIGVIIGGIALHLVVVIRLSLRRPVIPIHPLALESINPLHFPARIHCIRQKQGQQAQNTG</sequence>
<reference evidence="3" key="1">
    <citation type="submission" date="2015-12" db="EMBL/GenBank/DDBJ databases">
        <authorList>
            <person name="Tarr C.L."/>
            <person name="Gladney L.M."/>
        </authorList>
    </citation>
    <scope>NUCLEOTIDE SEQUENCE [LARGE SCALE GENOMIC DNA]</scope>
    <source>
        <strain evidence="3">2756-81</strain>
    </source>
</reference>
<protein>
    <submittedName>
        <fullName evidence="2">Uncharacterized protein</fullName>
    </submittedName>
</protein>
<proteinExistence type="predicted"/>
<organism evidence="2 3">
    <name type="scientific">Vibrio cidicii</name>
    <dbReference type="NCBI Taxonomy" id="1763883"/>
    <lineage>
        <taxon>Bacteria</taxon>
        <taxon>Pseudomonadati</taxon>
        <taxon>Pseudomonadota</taxon>
        <taxon>Gammaproteobacteria</taxon>
        <taxon>Vibrionales</taxon>
        <taxon>Vibrionaceae</taxon>
        <taxon>Vibrio</taxon>
    </lineage>
</organism>
<keyword evidence="1" id="KW-0472">Membrane</keyword>
<evidence type="ECO:0000313" key="3">
    <source>
        <dbReference type="Proteomes" id="UP000075349"/>
    </source>
</evidence>
<evidence type="ECO:0000313" key="2">
    <source>
        <dbReference type="EMBL" id="KYN24095.1"/>
    </source>
</evidence>
<evidence type="ECO:0000256" key="1">
    <source>
        <dbReference type="SAM" id="Phobius"/>
    </source>
</evidence>
<feature type="transmembrane region" description="Helical" evidence="1">
    <location>
        <begin position="53"/>
        <end position="77"/>
    </location>
</feature>
<comment type="caution">
    <text evidence="2">The sequence shown here is derived from an EMBL/GenBank/DDBJ whole genome shotgun (WGS) entry which is preliminary data.</text>
</comment>
<gene>
    <name evidence="2" type="ORF">AUQ44_20255</name>
</gene>
<dbReference type="EMBL" id="LOMK01000002">
    <property type="protein sequence ID" value="KYN24095.1"/>
    <property type="molecule type" value="Genomic_DNA"/>
</dbReference>